<evidence type="ECO:0000256" key="9">
    <source>
        <dbReference type="SAM" id="Phobius"/>
    </source>
</evidence>
<dbReference type="GO" id="GO:0015254">
    <property type="term" value="F:glycerol channel activity"/>
    <property type="evidence" value="ECO:0007669"/>
    <property type="project" value="TreeGrafter"/>
</dbReference>
<dbReference type="Pfam" id="PF00230">
    <property type="entry name" value="MIP"/>
    <property type="match status" value="1"/>
</dbReference>
<feature type="transmembrane region" description="Helical" evidence="9">
    <location>
        <begin position="176"/>
        <end position="202"/>
    </location>
</feature>
<dbReference type="GO" id="GO:0016323">
    <property type="term" value="C:basolateral plasma membrane"/>
    <property type="evidence" value="ECO:0007669"/>
    <property type="project" value="TreeGrafter"/>
</dbReference>
<dbReference type="GO" id="GO:0015250">
    <property type="term" value="F:water channel activity"/>
    <property type="evidence" value="ECO:0007669"/>
    <property type="project" value="TreeGrafter"/>
</dbReference>
<dbReference type="AlphaFoldDB" id="A0A915DWZ8"/>
<proteinExistence type="inferred from homology"/>
<keyword evidence="3 8" id="KW-0813">Transport</keyword>
<keyword evidence="4 8" id="KW-0812">Transmembrane</keyword>
<keyword evidence="5 9" id="KW-1133">Transmembrane helix</keyword>
<sequence length="319" mass="34848">MIENWRHKLLIPNKLARGALGEFFGTFLLVFIGDCIVAQTVLSGKVTAHATNAWININVGWGFAIVFCILVVGRSSGGHINPAVTVLLYTFGAVNALTTVVYCIAQTVGAFFGAAAVYLYYYDAMNAYHQDLYTNPRKYFGISVGNSANWLEQLNAADKLKYMHLTAGMYCSFPQFYLSLGGAFVDQMVGTLILCLFIAAIIDKRNEIPAHLHALMFGFVVIMIGCSLGMNVGYPINPARDFGPRRAHPTYFLMPILGPLVGGVLGGWIYYLFSGFQIVTPEEAAAHKNHGHAGSNIAHHKEEATILLSKQEDTAVKNA</sequence>
<feature type="transmembrane region" description="Helical" evidence="9">
    <location>
        <begin position="252"/>
        <end position="273"/>
    </location>
</feature>
<protein>
    <submittedName>
        <fullName evidence="11">Aquaporin</fullName>
    </submittedName>
</protein>
<dbReference type="Proteomes" id="UP000887574">
    <property type="component" value="Unplaced"/>
</dbReference>
<dbReference type="PRINTS" id="PR00783">
    <property type="entry name" value="MINTRINSICP"/>
</dbReference>
<name>A0A915DWZ8_9BILA</name>
<evidence type="ECO:0000313" key="11">
    <source>
        <dbReference type="WBParaSite" id="jg2436"/>
    </source>
</evidence>
<dbReference type="InterPro" id="IPR023271">
    <property type="entry name" value="Aquaporin-like"/>
</dbReference>
<feature type="transmembrane region" description="Helical" evidence="9">
    <location>
        <begin position="53"/>
        <end position="73"/>
    </location>
</feature>
<comment type="function">
    <text evidence="7">Aquaglyceroporin that may modulate the water content and osmolytes during anhydrobiosis.</text>
</comment>
<evidence type="ECO:0000256" key="3">
    <source>
        <dbReference type="ARBA" id="ARBA00022448"/>
    </source>
</evidence>
<evidence type="ECO:0000256" key="4">
    <source>
        <dbReference type="ARBA" id="ARBA00022692"/>
    </source>
</evidence>
<dbReference type="InterPro" id="IPR000425">
    <property type="entry name" value="MIP"/>
</dbReference>
<dbReference type="PANTHER" id="PTHR43829:SF5">
    <property type="entry name" value="AQUAPORIN-9"/>
    <property type="match status" value="1"/>
</dbReference>
<feature type="transmembrane region" description="Helical" evidence="9">
    <location>
        <begin position="94"/>
        <end position="121"/>
    </location>
</feature>
<dbReference type="SUPFAM" id="SSF81338">
    <property type="entry name" value="Aquaporin-like"/>
    <property type="match status" value="1"/>
</dbReference>
<comment type="similarity">
    <text evidence="2 8">Belongs to the MIP/aquaporin (TC 1.A.8) family.</text>
</comment>
<evidence type="ECO:0000256" key="5">
    <source>
        <dbReference type="ARBA" id="ARBA00022989"/>
    </source>
</evidence>
<organism evidence="10 11">
    <name type="scientific">Ditylenchus dipsaci</name>
    <dbReference type="NCBI Taxonomy" id="166011"/>
    <lineage>
        <taxon>Eukaryota</taxon>
        <taxon>Metazoa</taxon>
        <taxon>Ecdysozoa</taxon>
        <taxon>Nematoda</taxon>
        <taxon>Chromadorea</taxon>
        <taxon>Rhabditida</taxon>
        <taxon>Tylenchina</taxon>
        <taxon>Tylenchomorpha</taxon>
        <taxon>Sphaerularioidea</taxon>
        <taxon>Anguinidae</taxon>
        <taxon>Anguininae</taxon>
        <taxon>Ditylenchus</taxon>
    </lineage>
</organism>
<evidence type="ECO:0000256" key="2">
    <source>
        <dbReference type="ARBA" id="ARBA00006175"/>
    </source>
</evidence>
<dbReference type="WBParaSite" id="jg2436">
    <property type="protein sequence ID" value="jg2436"/>
    <property type="gene ID" value="jg2436"/>
</dbReference>
<evidence type="ECO:0000256" key="7">
    <source>
        <dbReference type="ARBA" id="ARBA00045280"/>
    </source>
</evidence>
<evidence type="ECO:0000313" key="10">
    <source>
        <dbReference type="Proteomes" id="UP000887574"/>
    </source>
</evidence>
<dbReference type="InterPro" id="IPR050363">
    <property type="entry name" value="MIP/Aquaporin"/>
</dbReference>
<evidence type="ECO:0000256" key="8">
    <source>
        <dbReference type="RuleBase" id="RU000477"/>
    </source>
</evidence>
<accession>A0A915DWZ8</accession>
<keyword evidence="10" id="KW-1185">Reference proteome</keyword>
<dbReference type="Gene3D" id="1.20.1080.10">
    <property type="entry name" value="Glycerol uptake facilitator protein"/>
    <property type="match status" value="1"/>
</dbReference>
<reference evidence="11" key="1">
    <citation type="submission" date="2022-11" db="UniProtKB">
        <authorList>
            <consortium name="WormBaseParasite"/>
        </authorList>
    </citation>
    <scope>IDENTIFICATION</scope>
</reference>
<evidence type="ECO:0000256" key="1">
    <source>
        <dbReference type="ARBA" id="ARBA00004141"/>
    </source>
</evidence>
<dbReference type="PANTHER" id="PTHR43829">
    <property type="entry name" value="AQUAPORIN OR AQUAGLYCEROPORIN RELATED"/>
    <property type="match status" value="1"/>
</dbReference>
<feature type="transmembrane region" description="Helical" evidence="9">
    <location>
        <begin position="214"/>
        <end position="232"/>
    </location>
</feature>
<comment type="subcellular location">
    <subcellularLocation>
        <location evidence="1">Membrane</location>
        <topology evidence="1">Multi-pass membrane protein</topology>
    </subcellularLocation>
</comment>
<evidence type="ECO:0000256" key="6">
    <source>
        <dbReference type="ARBA" id="ARBA00023136"/>
    </source>
</evidence>
<feature type="transmembrane region" description="Helical" evidence="9">
    <location>
        <begin position="20"/>
        <end position="41"/>
    </location>
</feature>
<keyword evidence="6 9" id="KW-0472">Membrane</keyword>